<gene>
    <name evidence="4" type="ORF">BDW02DRAFT_565461</name>
</gene>
<dbReference type="GO" id="GO:0005634">
    <property type="term" value="C:nucleus"/>
    <property type="evidence" value="ECO:0007669"/>
    <property type="project" value="TreeGrafter"/>
</dbReference>
<keyword evidence="3" id="KW-0653">Protein transport</keyword>
<sequence>MQFTTTPLFGGAITVRLPSTYTDASQIRQIPSHQEVYLDSGGYSSIVTEILEYVDEPSDEAALQYHFADLVDGCGDETSVVDDDEQKGVVRMERLPNNPVRTLTFLQTPPTPPSHPTRKTPEFTYIHLLLLRLKDQATDIIIQINTPHYANEYEKPSEAGAETELMRESKAVRDEILKSFEIREWGLFGGE</sequence>
<proteinExistence type="inferred from homology"/>
<dbReference type="PANTHER" id="PTHR15837:SF0">
    <property type="entry name" value="RAN GUANINE NUCLEOTIDE RELEASE FACTOR"/>
    <property type="match status" value="1"/>
</dbReference>
<dbReference type="InterPro" id="IPR007681">
    <property type="entry name" value="Mog1"/>
</dbReference>
<dbReference type="GO" id="GO:0005085">
    <property type="term" value="F:guanyl-nucleotide exchange factor activity"/>
    <property type="evidence" value="ECO:0007669"/>
    <property type="project" value="TreeGrafter"/>
</dbReference>
<dbReference type="InterPro" id="IPR016123">
    <property type="entry name" value="Mog1/PsbP_a/b/a-sand"/>
</dbReference>
<evidence type="ECO:0000256" key="1">
    <source>
        <dbReference type="ARBA" id="ARBA00010307"/>
    </source>
</evidence>
<dbReference type="Pfam" id="PF04603">
    <property type="entry name" value="Mog1"/>
    <property type="match status" value="1"/>
</dbReference>
<dbReference type="SUPFAM" id="SSF55724">
    <property type="entry name" value="Mog1p/PsbP-like"/>
    <property type="match status" value="1"/>
</dbReference>
<protein>
    <submittedName>
        <fullName evidence="4">Mog1p/PsbP-like protein</fullName>
    </submittedName>
</protein>
<dbReference type="GO" id="GO:0006606">
    <property type="term" value="P:protein import into nucleus"/>
    <property type="evidence" value="ECO:0007669"/>
    <property type="project" value="TreeGrafter"/>
</dbReference>
<evidence type="ECO:0000313" key="5">
    <source>
        <dbReference type="Proteomes" id="UP000800040"/>
    </source>
</evidence>
<dbReference type="EMBL" id="ML975256">
    <property type="protein sequence ID" value="KAF1837956.1"/>
    <property type="molecule type" value="Genomic_DNA"/>
</dbReference>
<dbReference type="Proteomes" id="UP000800040">
    <property type="component" value="Unassembled WGS sequence"/>
</dbReference>
<name>A0A6A5KSS9_9PLEO</name>
<dbReference type="GO" id="GO:0031267">
    <property type="term" value="F:small GTPase binding"/>
    <property type="evidence" value="ECO:0007669"/>
    <property type="project" value="TreeGrafter"/>
</dbReference>
<organism evidence="4 5">
    <name type="scientific">Decorospora gaudefroyi</name>
    <dbReference type="NCBI Taxonomy" id="184978"/>
    <lineage>
        <taxon>Eukaryota</taxon>
        <taxon>Fungi</taxon>
        <taxon>Dikarya</taxon>
        <taxon>Ascomycota</taxon>
        <taxon>Pezizomycotina</taxon>
        <taxon>Dothideomycetes</taxon>
        <taxon>Pleosporomycetidae</taxon>
        <taxon>Pleosporales</taxon>
        <taxon>Pleosporineae</taxon>
        <taxon>Pleosporaceae</taxon>
        <taxon>Decorospora</taxon>
    </lineage>
</organism>
<keyword evidence="2" id="KW-0813">Transport</keyword>
<dbReference type="OrthoDB" id="10255285at2759"/>
<evidence type="ECO:0000313" key="4">
    <source>
        <dbReference type="EMBL" id="KAF1837956.1"/>
    </source>
</evidence>
<accession>A0A6A5KSS9</accession>
<comment type="similarity">
    <text evidence="1">Belongs to the MOG1 family.</text>
</comment>
<reference evidence="4" key="1">
    <citation type="submission" date="2020-01" db="EMBL/GenBank/DDBJ databases">
        <authorList>
            <consortium name="DOE Joint Genome Institute"/>
            <person name="Haridas S."/>
            <person name="Albert R."/>
            <person name="Binder M."/>
            <person name="Bloem J."/>
            <person name="Labutti K."/>
            <person name="Salamov A."/>
            <person name="Andreopoulos B."/>
            <person name="Baker S.E."/>
            <person name="Barry K."/>
            <person name="Bills G."/>
            <person name="Bluhm B.H."/>
            <person name="Cannon C."/>
            <person name="Castanera R."/>
            <person name="Culley D.E."/>
            <person name="Daum C."/>
            <person name="Ezra D."/>
            <person name="Gonzalez J.B."/>
            <person name="Henrissat B."/>
            <person name="Kuo A."/>
            <person name="Liang C."/>
            <person name="Lipzen A."/>
            <person name="Lutzoni F."/>
            <person name="Magnuson J."/>
            <person name="Mondo S."/>
            <person name="Nolan M."/>
            <person name="Ohm R."/>
            <person name="Pangilinan J."/>
            <person name="Park H.-J."/>
            <person name="Ramirez L."/>
            <person name="Alfaro M."/>
            <person name="Sun H."/>
            <person name="Tritt A."/>
            <person name="Yoshinaga Y."/>
            <person name="Zwiers L.-H."/>
            <person name="Turgeon B.G."/>
            <person name="Goodwin S.B."/>
            <person name="Spatafora J.W."/>
            <person name="Crous P.W."/>
            <person name="Grigoriev I.V."/>
        </authorList>
    </citation>
    <scope>NUCLEOTIDE SEQUENCE</scope>
    <source>
        <strain evidence="4">P77</strain>
    </source>
</reference>
<dbReference type="PANTHER" id="PTHR15837">
    <property type="entry name" value="RAN GUANINE NUCLEOTIDE RELEASE FACTOR"/>
    <property type="match status" value="1"/>
</dbReference>
<keyword evidence="5" id="KW-1185">Reference proteome</keyword>
<evidence type="ECO:0000256" key="3">
    <source>
        <dbReference type="ARBA" id="ARBA00022927"/>
    </source>
</evidence>
<dbReference type="AlphaFoldDB" id="A0A6A5KSS9"/>
<dbReference type="Gene3D" id="3.40.1000.10">
    <property type="entry name" value="Mog1/PsbP, alpha/beta/alpha sandwich"/>
    <property type="match status" value="1"/>
</dbReference>
<evidence type="ECO:0000256" key="2">
    <source>
        <dbReference type="ARBA" id="ARBA00022448"/>
    </source>
</evidence>